<dbReference type="InterPro" id="IPR038161">
    <property type="entry name" value="VirB9/CagX/TrbG_C_sf"/>
</dbReference>
<evidence type="ECO:0000256" key="2">
    <source>
        <dbReference type="ARBA" id="ARBA00022729"/>
    </source>
</evidence>
<dbReference type="InterPro" id="IPR010258">
    <property type="entry name" value="Conjugal_tfr_TrbG/VirB9/CagX"/>
</dbReference>
<dbReference type="Gene3D" id="2.60.40.2500">
    <property type="match status" value="1"/>
</dbReference>
<sequence length="246" mass="27568">MLVALAAKWMDNPDKPRWESDGSVRYLFGATLPTLVCAPMQICVIRMEPGETVNQIDAADKTRWKFKPTIVGSPQGEITEIVVKATDSGLEQSIRIATDRRGYTIKLRSTPSTWMPMLAFDYPEDVDREWAAYAETRSKKVVATTLPTGQTFGELDFGFRMSGDKPAWLPLRVYTDGVKTYIQFPDTMQHGESPALVAMDGGQEQLVNYRAAGDRYVIDKVIERAALISGVGRDQRRVTISRTRAR</sequence>
<keyword evidence="2" id="KW-0732">Signal</keyword>
<protein>
    <submittedName>
        <fullName evidence="3">Putative mating pair formation protein</fullName>
    </submittedName>
</protein>
<evidence type="ECO:0000313" key="3">
    <source>
        <dbReference type="EMBL" id="AAP82057.1"/>
    </source>
</evidence>
<dbReference type="EMBL" id="AY299014">
    <property type="protein sequence ID" value="AAP82057.1"/>
    <property type="molecule type" value="Genomic_DNA"/>
</dbReference>
<keyword evidence="3" id="KW-0614">Plasmid</keyword>
<evidence type="ECO:0000256" key="1">
    <source>
        <dbReference type="ARBA" id="ARBA00006135"/>
    </source>
</evidence>
<organism evidence="3">
    <name type="scientific">Stenotrophomonas maltophilia</name>
    <name type="common">Pseudomonas maltophilia</name>
    <name type="synonym">Xanthomonas maltophilia</name>
    <dbReference type="NCBI Taxonomy" id="40324"/>
    <lineage>
        <taxon>Bacteria</taxon>
        <taxon>Pseudomonadati</taxon>
        <taxon>Pseudomonadota</taxon>
        <taxon>Gammaproteobacteria</taxon>
        <taxon>Lysobacterales</taxon>
        <taxon>Lysobacteraceae</taxon>
        <taxon>Stenotrophomonas</taxon>
        <taxon>Stenotrophomonas maltophilia group</taxon>
    </lineage>
</organism>
<dbReference type="CDD" id="cd06911">
    <property type="entry name" value="VirB9_CagX_TrbG"/>
    <property type="match status" value="1"/>
</dbReference>
<comment type="similarity">
    <text evidence="1">Belongs to the TrbG/VirB9 family.</text>
</comment>
<dbReference type="InterPro" id="IPR033645">
    <property type="entry name" value="VirB9/CagX/TrbG_C"/>
</dbReference>
<accession>Q7WZL5</accession>
<gene>
    <name evidence="3" type="primary">trbG</name>
</gene>
<proteinExistence type="inferred from homology"/>
<dbReference type="Pfam" id="PF03524">
    <property type="entry name" value="CagX"/>
    <property type="match status" value="1"/>
</dbReference>
<reference evidence="3" key="1">
    <citation type="submission" date="2003-05" db="EMBL/GenBank/DDBJ databases">
        <title>Characterization of the transfer region of the 68 kb plasmid pBI1063.</title>
        <authorList>
            <person name="Battermann A."/>
            <person name="Disque-Kochem C."/>
            <person name="Dreiseikelmann B."/>
        </authorList>
    </citation>
    <scope>NUCLEOTIDE SEQUENCE</scope>
    <source>
        <plasmid evidence="3">pBI1063</plasmid>
    </source>
</reference>
<dbReference type="NCBIfam" id="TIGR02775">
    <property type="entry name" value="TrbG_Ti"/>
    <property type="match status" value="1"/>
</dbReference>
<dbReference type="InterPro" id="IPR014142">
    <property type="entry name" value="TrbG_Ti"/>
</dbReference>
<dbReference type="AlphaFoldDB" id="Q7WZL5"/>
<geneLocation type="plasmid" evidence="3">
    <name>pBI1063</name>
</geneLocation>
<name>Q7WZL5_STEMA</name>